<proteinExistence type="predicted"/>
<dbReference type="EMBL" id="VFIA01000002">
    <property type="protein sequence ID" value="MBC3789859.1"/>
    <property type="molecule type" value="Genomic_DNA"/>
</dbReference>
<dbReference type="Gene3D" id="3.30.70.100">
    <property type="match status" value="2"/>
</dbReference>
<keyword evidence="1" id="KW-0732">Signal</keyword>
<dbReference type="InterPro" id="IPR011008">
    <property type="entry name" value="Dimeric_a/b-barrel"/>
</dbReference>
<evidence type="ECO:0000313" key="4">
    <source>
        <dbReference type="Proteomes" id="UP000700732"/>
    </source>
</evidence>
<organism evidence="3 4">
    <name type="scientific">Spirosoma utsteinense</name>
    <dbReference type="NCBI Taxonomy" id="2585773"/>
    <lineage>
        <taxon>Bacteria</taxon>
        <taxon>Pseudomonadati</taxon>
        <taxon>Bacteroidota</taxon>
        <taxon>Cytophagia</taxon>
        <taxon>Cytophagales</taxon>
        <taxon>Cytophagaceae</taxon>
        <taxon>Spirosoma</taxon>
    </lineage>
</organism>
<gene>
    <name evidence="3" type="ORF">FH603_342</name>
</gene>
<protein>
    <recommendedName>
        <fullName evidence="2">NIPSNAP domain-containing protein</fullName>
    </recommendedName>
</protein>
<name>A0ABR6W0X9_9BACT</name>
<evidence type="ECO:0000259" key="2">
    <source>
        <dbReference type="Pfam" id="PF07978"/>
    </source>
</evidence>
<sequence>MKRRQFVAASLAASAAVTSGQVVAQAAPAQKQVFELRIYEFRTGASPASLETYLKEGLMPALNKLGAKNIGVFSELAKPEPGKLYVLIPHASWDAYSTSATKLAADSTYTQARTAYDAVAVDKAPYARYTTSILNAFDALPALAVPAKESRIFELRTYEGYSEDAVRRKVKMFNVDELPIFYKTKLNPVFFGEVIAGEHMPCLTYMLTFKNMEERDANWKQFGSHPDWKRVSQAPEYANTVSHIIRVFLEPTAYSQV</sequence>
<comment type="caution">
    <text evidence="3">The sequence shown here is derived from an EMBL/GenBank/DDBJ whole genome shotgun (WGS) entry which is preliminary data.</text>
</comment>
<reference evidence="3 4" key="1">
    <citation type="submission" date="2019-06" db="EMBL/GenBank/DDBJ databases">
        <title>Spirosoma utsteinense sp. nov. isolated from Antarctic ice-free soils.</title>
        <authorList>
            <person name="Tahon G."/>
        </authorList>
    </citation>
    <scope>NUCLEOTIDE SEQUENCE [LARGE SCALE GENOMIC DNA]</scope>
    <source>
        <strain evidence="3 4">LMG 31447</strain>
    </source>
</reference>
<dbReference type="SUPFAM" id="SSF54909">
    <property type="entry name" value="Dimeric alpha+beta barrel"/>
    <property type="match status" value="2"/>
</dbReference>
<accession>A0ABR6W0X9</accession>
<dbReference type="Proteomes" id="UP000700732">
    <property type="component" value="Unassembled WGS sequence"/>
</dbReference>
<keyword evidence="4" id="KW-1185">Reference proteome</keyword>
<feature type="domain" description="NIPSNAP" evidence="2">
    <location>
        <begin position="153"/>
        <end position="256"/>
    </location>
</feature>
<evidence type="ECO:0000313" key="3">
    <source>
        <dbReference type="EMBL" id="MBC3789859.1"/>
    </source>
</evidence>
<evidence type="ECO:0000256" key="1">
    <source>
        <dbReference type="SAM" id="SignalP"/>
    </source>
</evidence>
<dbReference type="RefSeq" id="WP_186735408.1">
    <property type="nucleotide sequence ID" value="NZ_VFIA01000002.1"/>
</dbReference>
<dbReference type="Pfam" id="PF07978">
    <property type="entry name" value="NIPSNAP"/>
    <property type="match status" value="1"/>
</dbReference>
<feature type="chain" id="PRO_5045718143" description="NIPSNAP domain-containing protein" evidence="1">
    <location>
        <begin position="25"/>
        <end position="257"/>
    </location>
</feature>
<feature type="signal peptide" evidence="1">
    <location>
        <begin position="1"/>
        <end position="24"/>
    </location>
</feature>
<dbReference type="InterPro" id="IPR012577">
    <property type="entry name" value="NIPSNAP"/>
</dbReference>